<keyword evidence="3" id="KW-0539">Nucleus</keyword>
<protein>
    <submittedName>
        <fullName evidence="5">DNA polymerase V-like isoform X1</fullName>
    </submittedName>
</protein>
<proteinExistence type="inferred from homology"/>
<feature type="region of interest" description="Disordered" evidence="4">
    <location>
        <begin position="544"/>
        <end position="571"/>
    </location>
</feature>
<dbReference type="AlphaFoldDB" id="A0AAX6DV29"/>
<feature type="compositionally biased region" description="Basic and acidic residues" evidence="4">
    <location>
        <begin position="53"/>
        <end position="66"/>
    </location>
</feature>
<reference evidence="5" key="1">
    <citation type="journal article" date="2023" name="GigaByte">
        <title>Genome assembly of the bearded iris, Iris pallida Lam.</title>
        <authorList>
            <person name="Bruccoleri R.E."/>
            <person name="Oakeley E.J."/>
            <person name="Faust A.M.E."/>
            <person name="Altorfer M."/>
            <person name="Dessus-Babus S."/>
            <person name="Burckhardt D."/>
            <person name="Oertli M."/>
            <person name="Naumann U."/>
            <person name="Petersen F."/>
            <person name="Wong J."/>
        </authorList>
    </citation>
    <scope>NUCLEOTIDE SEQUENCE</scope>
    <source>
        <strain evidence="5">GSM-AAB239-AS_SAM_17_03QT</strain>
    </source>
</reference>
<name>A0AAX6DV29_IRIPA</name>
<evidence type="ECO:0000256" key="3">
    <source>
        <dbReference type="ARBA" id="ARBA00023242"/>
    </source>
</evidence>
<reference evidence="5" key="2">
    <citation type="submission" date="2023-04" db="EMBL/GenBank/DDBJ databases">
        <authorList>
            <person name="Bruccoleri R.E."/>
            <person name="Oakeley E.J."/>
            <person name="Faust A.-M."/>
            <person name="Dessus-Babus S."/>
            <person name="Altorfer M."/>
            <person name="Burckhardt D."/>
            <person name="Oertli M."/>
            <person name="Naumann U."/>
            <person name="Petersen F."/>
            <person name="Wong J."/>
        </authorList>
    </citation>
    <scope>NUCLEOTIDE SEQUENCE</scope>
    <source>
        <strain evidence="5">GSM-AAB239-AS_SAM_17_03QT</strain>
        <tissue evidence="5">Leaf</tissue>
    </source>
</reference>
<evidence type="ECO:0000313" key="5">
    <source>
        <dbReference type="EMBL" id="KAJ6795624.1"/>
    </source>
</evidence>
<evidence type="ECO:0000256" key="4">
    <source>
        <dbReference type="SAM" id="MobiDB-lite"/>
    </source>
</evidence>
<dbReference type="Pfam" id="PF04931">
    <property type="entry name" value="DNA_pol_phi"/>
    <property type="match status" value="1"/>
</dbReference>
<dbReference type="GO" id="GO:0003677">
    <property type="term" value="F:DNA binding"/>
    <property type="evidence" value="ECO:0007669"/>
    <property type="project" value="InterPro"/>
</dbReference>
<sequence length="1280" mass="144187">MAGKKRPSSSIEEPETEMEGPNEPQKEAQSMKPMERRKKRKATDKERHHRDSKSKGGKEEPKKENDAPLPSFSSMPGLHIGVFNDFSSPDASVRETAAEALAKELIEVQRVYERIGGDREKGEEEEEGVAQLEAAEKDDGLENCAPSLRYAIRRLIRGVSSPRECSRQGFALGFAIVVGSIPSIKVEPLLKLIDKSLEVSSGMKGQEAKDCFLGRLFAYGSIARSGRLTAEWNHDNNTNAVKDFVSHVLSLAEKKRYLREPAVSVILDMVEKLPLEALPNQVLEALGKHDWFQKASNNGDPDLLFLALKLQERVSIGSEFCGKLLPYPFSSDNLFARDHLLYLAPCFKESTFCHPRIHSLWHLLVTILIPEMQSRDEDAATYPNSSKKHKKSRKSGSCEEITKNIRCFWEVVIEESLLLSSHERKHLALHVLLLLLPRLPISCVPIVLSYKLVHCLMDILSDKASWLYDTAQHFLKEIINWIGNDNDRCVSVIVALQKHSNGRFDYITKTQTIKGLIAKFNNGQGCLLFVHNLMSLFVDEGALTDEPSDQSQTTDENSEIGSLEDKDTAGASANPDLLKSWVINTMPRVLKNLKLDSSAKSLADTENFKFKEEKFRVQAESMKFLAVQGLFSASLGTEVTSFELQEKFKWPKAAISSSLCRMCIDQLQLLLEDAQRGEVSDAVSNGRERTDLGSYFMCFLKTLCNIPSVSLYRKLSDEDEKAFKKLQEMESRLLLEERKFAFGIEANKLHALRYVLIQLVLQVLLCPGDFSEAAMELVICCKKAFPAAVHDDSSSEEDKFDDNDTPEMIDVLAETFLSLLPHSSGPMCFAIEQVFRLYCDDLTVDGLLRMLRVVRKDLKPLRHQTASSDEDDDDDDEEDDDFLGIEDPDENDEGKLAEGGDANVHADDSEGMLVAEATGEEVTKEDEVDSEGMLGAEASDEEVVQTDKDNSASDDSDGDMDDDEAMFKKDESFAKILKERNLSGKDSALSQLHIFKSRVLSLLEIYLQKNPGKSQVLLIYSYLVRAFVKYHNAKESQIRQLGMRIRGILQKKVFKAKDFPKGDDIQLASLEPLLEKSLRSASRSPHKEVSSLAQASAFWILKVIQSRNFEISELERVIKIFHYILDDFFQSKKCRLKSGFVKEVIRRYPWLGLELFGFLLEKCGRAKSEFRRIEALEVVDCVIKSWIPATKGEETSSKSSSKLLKKNLPALCDLIQVLLSSLPHKQSRRAEVRRFCSRALQAISALSLRKQFLKFLKPEVYSLCESQLGDAFLLLKTPSQ</sequence>
<dbReference type="InterPro" id="IPR016024">
    <property type="entry name" value="ARM-type_fold"/>
</dbReference>
<evidence type="ECO:0000256" key="1">
    <source>
        <dbReference type="ARBA" id="ARBA00004123"/>
    </source>
</evidence>
<dbReference type="GO" id="GO:0006355">
    <property type="term" value="P:regulation of DNA-templated transcription"/>
    <property type="evidence" value="ECO:0007669"/>
    <property type="project" value="InterPro"/>
</dbReference>
<dbReference type="InterPro" id="IPR007015">
    <property type="entry name" value="DNA_pol_V/MYBBP1A"/>
</dbReference>
<accession>A0AAX6DV29</accession>
<feature type="compositionally biased region" description="Acidic residues" evidence="4">
    <location>
        <begin position="952"/>
        <end position="964"/>
    </location>
</feature>
<dbReference type="GO" id="GO:0005730">
    <property type="term" value="C:nucleolus"/>
    <property type="evidence" value="ECO:0007669"/>
    <property type="project" value="InterPro"/>
</dbReference>
<dbReference type="PANTHER" id="PTHR13213">
    <property type="entry name" value="MYB-BINDING PROTEIN 1A FAMILY MEMBER"/>
    <property type="match status" value="1"/>
</dbReference>
<evidence type="ECO:0000313" key="6">
    <source>
        <dbReference type="Proteomes" id="UP001140949"/>
    </source>
</evidence>
<comment type="similarity">
    <text evidence="2">Belongs to the MYBBP1A family.</text>
</comment>
<feature type="region of interest" description="Disordered" evidence="4">
    <location>
        <begin position="1"/>
        <end position="73"/>
    </location>
</feature>
<dbReference type="Proteomes" id="UP001140949">
    <property type="component" value="Unassembled WGS sequence"/>
</dbReference>
<feature type="compositionally biased region" description="Basic residues" evidence="4">
    <location>
        <begin position="35"/>
        <end position="52"/>
    </location>
</feature>
<organism evidence="5 6">
    <name type="scientific">Iris pallida</name>
    <name type="common">Sweet iris</name>
    <dbReference type="NCBI Taxonomy" id="29817"/>
    <lineage>
        <taxon>Eukaryota</taxon>
        <taxon>Viridiplantae</taxon>
        <taxon>Streptophyta</taxon>
        <taxon>Embryophyta</taxon>
        <taxon>Tracheophyta</taxon>
        <taxon>Spermatophyta</taxon>
        <taxon>Magnoliopsida</taxon>
        <taxon>Liliopsida</taxon>
        <taxon>Asparagales</taxon>
        <taxon>Iridaceae</taxon>
        <taxon>Iridoideae</taxon>
        <taxon>Irideae</taxon>
        <taxon>Iris</taxon>
    </lineage>
</organism>
<evidence type="ECO:0000256" key="2">
    <source>
        <dbReference type="ARBA" id="ARBA00006809"/>
    </source>
</evidence>
<feature type="region of interest" description="Disordered" evidence="4">
    <location>
        <begin position="862"/>
        <end position="964"/>
    </location>
</feature>
<comment type="caution">
    <text evidence="5">The sequence shown here is derived from an EMBL/GenBank/DDBJ whole genome shotgun (WGS) entry which is preliminary data.</text>
</comment>
<feature type="compositionally biased region" description="Acidic residues" evidence="4">
    <location>
        <begin position="868"/>
        <end position="892"/>
    </location>
</feature>
<keyword evidence="6" id="KW-1185">Reference proteome</keyword>
<feature type="compositionally biased region" description="Basic and acidic residues" evidence="4">
    <location>
        <begin position="893"/>
        <end position="908"/>
    </location>
</feature>
<dbReference type="SUPFAM" id="SSF48371">
    <property type="entry name" value="ARM repeat"/>
    <property type="match status" value="1"/>
</dbReference>
<comment type="subcellular location">
    <subcellularLocation>
        <location evidence="1">Nucleus</location>
    </subcellularLocation>
</comment>
<gene>
    <name evidence="5" type="ORF">M6B38_225655</name>
</gene>
<dbReference type="EMBL" id="JANAVB010041816">
    <property type="protein sequence ID" value="KAJ6795624.1"/>
    <property type="molecule type" value="Genomic_DNA"/>
</dbReference>
<dbReference type="PANTHER" id="PTHR13213:SF2">
    <property type="entry name" value="MYB-BINDING PROTEIN 1A"/>
    <property type="match status" value="1"/>
</dbReference>